<dbReference type="Proteomes" id="UP001228690">
    <property type="component" value="Chromosome"/>
</dbReference>
<evidence type="ECO:0000256" key="1">
    <source>
        <dbReference type="ARBA" id="ARBA00009023"/>
    </source>
</evidence>
<keyword evidence="4" id="KW-1133">Transmembrane helix</keyword>
<dbReference type="Pfam" id="PF03480">
    <property type="entry name" value="DctP"/>
    <property type="match status" value="1"/>
</dbReference>
<dbReference type="NCBIfam" id="NF037995">
    <property type="entry name" value="TRAP_S1"/>
    <property type="match status" value="1"/>
</dbReference>
<sequence>MFLTSLSKSYFPNLCAILWNRATFFIIVTVLVPVFGIAVGLQSQTVLKLATITPDNSPWNDTLYAGVEKIEKQTGGRVRIRIYGNGLAGEETEVLRKIRLGSVDAGVFTAVALKSVVPKTLVLSLPYFVRTKEDLQMIMDELTPGFNKDFAKQGYEVLGWAFSGWIYMFYKDDIRSPNDVGNVRLGVSPSEPELQAAWQALNFRVTTVTFSDTFISLQNGLLSGFYSTPIGALAYQWFAFTPHMIDSKVAPLLGAVLVSSRSWRRISAADRAVIRSEMQKMISNFSDVAQKQDIKAVEVMKKKGLKVYAPTEAAEQAWQDAFHEKGYPQVIGSNRAISDDLYQRARQIIQTR</sequence>
<keyword evidence="4" id="KW-0472">Membrane</keyword>
<dbReference type="PANTHER" id="PTHR33376">
    <property type="match status" value="1"/>
</dbReference>
<dbReference type="InterPro" id="IPR038404">
    <property type="entry name" value="TRAP_DctP_sf"/>
</dbReference>
<evidence type="ECO:0000256" key="2">
    <source>
        <dbReference type="ARBA" id="ARBA00022448"/>
    </source>
</evidence>
<evidence type="ECO:0000256" key="3">
    <source>
        <dbReference type="ARBA" id="ARBA00022729"/>
    </source>
</evidence>
<keyword evidence="6" id="KW-1185">Reference proteome</keyword>
<comment type="similarity">
    <text evidence="1">Belongs to the bacterial solute-binding protein 7 family.</text>
</comment>
<evidence type="ECO:0000256" key="4">
    <source>
        <dbReference type="SAM" id="Phobius"/>
    </source>
</evidence>
<dbReference type="PANTHER" id="PTHR33376:SF7">
    <property type="entry name" value="C4-DICARBOXYLATE-BINDING PROTEIN DCTB"/>
    <property type="match status" value="1"/>
</dbReference>
<dbReference type="RefSeq" id="WP_326926309.1">
    <property type="nucleotide sequence ID" value="NZ_CP123443.1"/>
</dbReference>
<feature type="transmembrane region" description="Helical" evidence="4">
    <location>
        <begin position="22"/>
        <end position="41"/>
    </location>
</feature>
<organism evidence="5 6">
    <name type="scientific">Candidatus Haliotispira prima</name>
    <dbReference type="NCBI Taxonomy" id="3034016"/>
    <lineage>
        <taxon>Bacteria</taxon>
        <taxon>Pseudomonadati</taxon>
        <taxon>Spirochaetota</taxon>
        <taxon>Spirochaetia</taxon>
        <taxon>Spirochaetales</taxon>
        <taxon>Spirochaetaceae</taxon>
        <taxon>Candidatus Haliotispira</taxon>
    </lineage>
</organism>
<name>A0ABY8MG02_9SPIO</name>
<gene>
    <name evidence="5" type="primary">dctP</name>
    <name evidence="5" type="ORF">P0082_06560</name>
</gene>
<reference evidence="5 6" key="1">
    <citation type="submission" date="2023-04" db="EMBL/GenBank/DDBJ databases">
        <title>Spirochaete genome identified in red abalone sample constitutes a novel genus.</title>
        <authorList>
            <person name="Sharma S.P."/>
            <person name="Purcell C.M."/>
            <person name="Hyde J.R."/>
            <person name="Severin A.J."/>
        </authorList>
    </citation>
    <scope>NUCLEOTIDE SEQUENCE [LARGE SCALE GENOMIC DNA]</scope>
    <source>
        <strain evidence="5 6">SP-2023</strain>
    </source>
</reference>
<evidence type="ECO:0000313" key="5">
    <source>
        <dbReference type="EMBL" id="WGK68143.1"/>
    </source>
</evidence>
<dbReference type="InterPro" id="IPR018389">
    <property type="entry name" value="DctP_fam"/>
</dbReference>
<accession>A0ABY8MG02</accession>
<dbReference type="EMBL" id="CP123443">
    <property type="protein sequence ID" value="WGK68143.1"/>
    <property type="molecule type" value="Genomic_DNA"/>
</dbReference>
<dbReference type="Gene3D" id="3.40.190.170">
    <property type="entry name" value="Bacterial extracellular solute-binding protein, family 7"/>
    <property type="match status" value="1"/>
</dbReference>
<keyword evidence="4" id="KW-0812">Transmembrane</keyword>
<keyword evidence="3" id="KW-0732">Signal</keyword>
<proteinExistence type="inferred from homology"/>
<keyword evidence="2" id="KW-0813">Transport</keyword>
<protein>
    <submittedName>
        <fullName evidence="5">TRAP transporter substrate-binding protein DctP</fullName>
    </submittedName>
</protein>
<evidence type="ECO:0000313" key="6">
    <source>
        <dbReference type="Proteomes" id="UP001228690"/>
    </source>
</evidence>